<protein>
    <submittedName>
        <fullName evidence="6">LysR family transcriptional regulator</fullName>
    </submittedName>
</protein>
<dbReference type="SUPFAM" id="SSF53850">
    <property type="entry name" value="Periplasmic binding protein-like II"/>
    <property type="match status" value="1"/>
</dbReference>
<organism evidence="6 7">
    <name type="scientific">Actinophytocola xanthii</name>
    <dbReference type="NCBI Taxonomy" id="1912961"/>
    <lineage>
        <taxon>Bacteria</taxon>
        <taxon>Bacillati</taxon>
        <taxon>Actinomycetota</taxon>
        <taxon>Actinomycetes</taxon>
        <taxon>Pseudonocardiales</taxon>
        <taxon>Pseudonocardiaceae</taxon>
    </lineage>
</organism>
<evidence type="ECO:0000313" key="6">
    <source>
        <dbReference type="EMBL" id="OLF15987.1"/>
    </source>
</evidence>
<dbReference type="PRINTS" id="PR00039">
    <property type="entry name" value="HTHLYSR"/>
</dbReference>
<dbReference type="FunFam" id="1.10.10.10:FF:000001">
    <property type="entry name" value="LysR family transcriptional regulator"/>
    <property type="match status" value="1"/>
</dbReference>
<dbReference type="PROSITE" id="PS50931">
    <property type="entry name" value="HTH_LYSR"/>
    <property type="match status" value="1"/>
</dbReference>
<evidence type="ECO:0000256" key="4">
    <source>
        <dbReference type="ARBA" id="ARBA00023163"/>
    </source>
</evidence>
<evidence type="ECO:0000259" key="5">
    <source>
        <dbReference type="PROSITE" id="PS50931"/>
    </source>
</evidence>
<evidence type="ECO:0000256" key="1">
    <source>
        <dbReference type="ARBA" id="ARBA00009437"/>
    </source>
</evidence>
<gene>
    <name evidence="6" type="ORF">BU204_18995</name>
</gene>
<dbReference type="GO" id="GO:0003700">
    <property type="term" value="F:DNA-binding transcription factor activity"/>
    <property type="evidence" value="ECO:0007669"/>
    <property type="project" value="InterPro"/>
</dbReference>
<name>A0A1Q8CNP9_9PSEU</name>
<evidence type="ECO:0000256" key="3">
    <source>
        <dbReference type="ARBA" id="ARBA00023125"/>
    </source>
</evidence>
<dbReference type="PANTHER" id="PTHR30346">
    <property type="entry name" value="TRANSCRIPTIONAL DUAL REGULATOR HCAR-RELATED"/>
    <property type="match status" value="1"/>
</dbReference>
<dbReference type="RefSeq" id="WP_075127039.1">
    <property type="nucleotide sequence ID" value="NZ_MSIE01000034.1"/>
</dbReference>
<dbReference type="CDD" id="cd05466">
    <property type="entry name" value="PBP2_LTTR_substrate"/>
    <property type="match status" value="1"/>
</dbReference>
<dbReference type="OrthoDB" id="3181812at2"/>
<dbReference type="InterPro" id="IPR005119">
    <property type="entry name" value="LysR_subst-bd"/>
</dbReference>
<feature type="domain" description="HTH lysR-type" evidence="5">
    <location>
        <begin position="1"/>
        <end position="58"/>
    </location>
</feature>
<dbReference type="GO" id="GO:0032993">
    <property type="term" value="C:protein-DNA complex"/>
    <property type="evidence" value="ECO:0007669"/>
    <property type="project" value="TreeGrafter"/>
</dbReference>
<dbReference type="AlphaFoldDB" id="A0A1Q8CNP9"/>
<dbReference type="SUPFAM" id="SSF46785">
    <property type="entry name" value="Winged helix' DNA-binding domain"/>
    <property type="match status" value="1"/>
</dbReference>
<keyword evidence="4" id="KW-0804">Transcription</keyword>
<dbReference type="InterPro" id="IPR036390">
    <property type="entry name" value="WH_DNA-bd_sf"/>
</dbReference>
<evidence type="ECO:0000256" key="2">
    <source>
        <dbReference type="ARBA" id="ARBA00023015"/>
    </source>
</evidence>
<dbReference type="InterPro" id="IPR036388">
    <property type="entry name" value="WH-like_DNA-bd_sf"/>
</dbReference>
<dbReference type="STRING" id="1912961.BU204_18995"/>
<proteinExistence type="inferred from homology"/>
<sequence length="294" mass="30440">MDVRQLRYFLAVVDHGSVHGAARELFVAQPSVSQALRGLERDLGTELFHRTGRRLVLTSAGESLVGPARDVLRGLRLARSTVAAVGGLRGGRLLLSSMPSQAVRPLTGMISRFATEYPLVEIVVRAAATPAEVLEAVRVGTAELGVLGAAERPAVAGIAAWPLGTQRFVLVAGREDDLPAVDPVPPESLAGCRLIVGQPGTGMRRAADAVLAAAEGARVAVEVEHREAVLPLVLAGVGVAVLSESWRGLAADAGAVVRDLASDEVLHVCLVHRNGALSPAAARFLATAGVGEPG</sequence>
<keyword evidence="3" id="KW-0238">DNA-binding</keyword>
<dbReference type="GO" id="GO:0003677">
    <property type="term" value="F:DNA binding"/>
    <property type="evidence" value="ECO:0007669"/>
    <property type="project" value="UniProtKB-KW"/>
</dbReference>
<accession>A0A1Q8CNP9</accession>
<comment type="caution">
    <text evidence="6">The sequence shown here is derived from an EMBL/GenBank/DDBJ whole genome shotgun (WGS) entry which is preliminary data.</text>
</comment>
<keyword evidence="2" id="KW-0805">Transcription regulation</keyword>
<dbReference type="InterPro" id="IPR000847">
    <property type="entry name" value="LysR_HTH_N"/>
</dbReference>
<dbReference type="Gene3D" id="1.10.10.10">
    <property type="entry name" value="Winged helix-like DNA-binding domain superfamily/Winged helix DNA-binding domain"/>
    <property type="match status" value="1"/>
</dbReference>
<dbReference type="Proteomes" id="UP000185596">
    <property type="component" value="Unassembled WGS sequence"/>
</dbReference>
<dbReference type="PANTHER" id="PTHR30346:SF28">
    <property type="entry name" value="HTH-TYPE TRANSCRIPTIONAL REGULATOR CYNR"/>
    <property type="match status" value="1"/>
</dbReference>
<dbReference type="EMBL" id="MSIE01000034">
    <property type="protein sequence ID" value="OLF15987.1"/>
    <property type="molecule type" value="Genomic_DNA"/>
</dbReference>
<evidence type="ECO:0000313" key="7">
    <source>
        <dbReference type="Proteomes" id="UP000185596"/>
    </source>
</evidence>
<dbReference type="Pfam" id="PF00126">
    <property type="entry name" value="HTH_1"/>
    <property type="match status" value="1"/>
</dbReference>
<dbReference type="Gene3D" id="3.40.190.290">
    <property type="match status" value="1"/>
</dbReference>
<dbReference type="Pfam" id="PF03466">
    <property type="entry name" value="LysR_substrate"/>
    <property type="match status" value="1"/>
</dbReference>
<reference evidence="6 7" key="1">
    <citation type="submission" date="2016-12" db="EMBL/GenBank/DDBJ databases">
        <title>The draft genome sequence of Actinophytocola sp. 11-183.</title>
        <authorList>
            <person name="Wang W."/>
            <person name="Yuan L."/>
        </authorList>
    </citation>
    <scope>NUCLEOTIDE SEQUENCE [LARGE SCALE GENOMIC DNA]</scope>
    <source>
        <strain evidence="6 7">11-183</strain>
    </source>
</reference>
<keyword evidence="7" id="KW-1185">Reference proteome</keyword>
<comment type="similarity">
    <text evidence="1">Belongs to the LysR transcriptional regulatory family.</text>
</comment>